<dbReference type="AlphaFoldDB" id="A0AA88LMP0"/>
<sequence>MKILILAAVFLQLVMRSDADEVYHFGDIIAFPHQKKCRCETALYKHYAVYVGREQIPGKAPYQDIFHLTGHTKFQATCVFGKLSQQPYHYKENYLDGRPGYTVGDHATIRRRIIAMRRMCRRYDLFRNNCEHLATYVRYGRRRSVQRGTVGGFVWRWYRKLRRLLGKRSLFRYFFSKTPNYENISCKELCRRKFG</sequence>
<organism evidence="3 4">
    <name type="scientific">Channa striata</name>
    <name type="common">Snakehead murrel</name>
    <name type="synonym">Ophicephalus striatus</name>
    <dbReference type="NCBI Taxonomy" id="64152"/>
    <lineage>
        <taxon>Eukaryota</taxon>
        <taxon>Metazoa</taxon>
        <taxon>Chordata</taxon>
        <taxon>Craniata</taxon>
        <taxon>Vertebrata</taxon>
        <taxon>Euteleostomi</taxon>
        <taxon>Actinopterygii</taxon>
        <taxon>Neopterygii</taxon>
        <taxon>Teleostei</taxon>
        <taxon>Neoteleostei</taxon>
        <taxon>Acanthomorphata</taxon>
        <taxon>Anabantaria</taxon>
        <taxon>Anabantiformes</taxon>
        <taxon>Channoidei</taxon>
        <taxon>Channidae</taxon>
        <taxon>Channa</taxon>
    </lineage>
</organism>
<feature type="chain" id="PRO_5041705736" description="LRAT domain-containing protein" evidence="1">
    <location>
        <begin position="20"/>
        <end position="195"/>
    </location>
</feature>
<reference evidence="3" key="1">
    <citation type="submission" date="2023-07" db="EMBL/GenBank/DDBJ databases">
        <title>Chromosome-level Genome Assembly of Striped Snakehead (Channa striata).</title>
        <authorList>
            <person name="Liu H."/>
        </authorList>
    </citation>
    <scope>NUCLEOTIDE SEQUENCE</scope>
    <source>
        <strain evidence="3">Gz</strain>
        <tissue evidence="3">Muscle</tissue>
    </source>
</reference>
<dbReference type="Proteomes" id="UP001187415">
    <property type="component" value="Unassembled WGS sequence"/>
</dbReference>
<keyword evidence="4" id="KW-1185">Reference proteome</keyword>
<evidence type="ECO:0000256" key="1">
    <source>
        <dbReference type="SAM" id="SignalP"/>
    </source>
</evidence>
<evidence type="ECO:0000313" key="4">
    <source>
        <dbReference type="Proteomes" id="UP001187415"/>
    </source>
</evidence>
<evidence type="ECO:0000259" key="2">
    <source>
        <dbReference type="PROSITE" id="PS51934"/>
    </source>
</evidence>
<accession>A0AA88LMP0</accession>
<dbReference type="Pfam" id="PF04970">
    <property type="entry name" value="LRAT"/>
    <property type="match status" value="1"/>
</dbReference>
<name>A0AA88LMP0_CHASR</name>
<feature type="signal peptide" evidence="1">
    <location>
        <begin position="1"/>
        <end position="19"/>
    </location>
</feature>
<dbReference type="InterPro" id="IPR007053">
    <property type="entry name" value="LRAT_dom"/>
</dbReference>
<protein>
    <recommendedName>
        <fullName evidence="2">LRAT domain-containing protein</fullName>
    </recommendedName>
</protein>
<keyword evidence="1" id="KW-0732">Signal</keyword>
<proteinExistence type="predicted"/>
<dbReference type="PROSITE" id="PS51934">
    <property type="entry name" value="LRAT"/>
    <property type="match status" value="1"/>
</dbReference>
<gene>
    <name evidence="3" type="ORF">Q5P01_000496</name>
</gene>
<dbReference type="EMBL" id="JAUPFM010000290">
    <property type="protein sequence ID" value="KAK2809679.1"/>
    <property type="molecule type" value="Genomic_DNA"/>
</dbReference>
<evidence type="ECO:0000313" key="3">
    <source>
        <dbReference type="EMBL" id="KAK2809679.1"/>
    </source>
</evidence>
<dbReference type="Gene3D" id="3.90.1720.10">
    <property type="entry name" value="endopeptidase domain like (from Nostoc punctiforme)"/>
    <property type="match status" value="1"/>
</dbReference>
<comment type="caution">
    <text evidence="3">The sequence shown here is derived from an EMBL/GenBank/DDBJ whole genome shotgun (WGS) entry which is preliminary data.</text>
</comment>
<feature type="domain" description="LRAT" evidence="2">
    <location>
        <begin position="36"/>
        <end position="146"/>
    </location>
</feature>